<dbReference type="PANTHER" id="PTHR11130">
    <property type="entry name" value="GLUTATHIONE SYNTHETASE"/>
    <property type="match status" value="1"/>
</dbReference>
<sequence length="155" mass="17649">MVVYKEVLCSSLASSTHNVVTITKTLEEVENEERVQEDRTLANLASKQSRWLSSDQPMLPQIICLNQVYSQKCQTCSCCVKTFTIYKDQLTSELRIYGAYLRNKERVIINEKSGYLMRTEVCSSNEVSASSFINLNALLVKVISKVLYHLTINLL</sequence>
<gene>
    <name evidence="1" type="ORF">F2Q68_00012141</name>
</gene>
<dbReference type="Proteomes" id="UP000712281">
    <property type="component" value="Unassembled WGS sequence"/>
</dbReference>
<dbReference type="GO" id="GO:0043295">
    <property type="term" value="F:glutathione binding"/>
    <property type="evidence" value="ECO:0007669"/>
    <property type="project" value="TreeGrafter"/>
</dbReference>
<dbReference type="Pfam" id="PF03917">
    <property type="entry name" value="GSH_synth_ATP"/>
    <property type="match status" value="1"/>
</dbReference>
<dbReference type="SUPFAM" id="SSF56059">
    <property type="entry name" value="Glutathione synthetase ATP-binding domain-like"/>
    <property type="match status" value="1"/>
</dbReference>
<name>A0A3N6R4J1_BRACR</name>
<protein>
    <submittedName>
        <fullName evidence="1">Uncharacterized protein</fullName>
    </submittedName>
</protein>
<dbReference type="EMBL" id="QGKW02000717">
    <property type="protein sequence ID" value="KAF2599652.1"/>
    <property type="molecule type" value="Genomic_DNA"/>
</dbReference>
<dbReference type="Gene3D" id="3.30.470.20">
    <property type="entry name" value="ATP-grasp fold, B domain"/>
    <property type="match status" value="1"/>
</dbReference>
<evidence type="ECO:0000313" key="1">
    <source>
        <dbReference type="EMBL" id="KAF2599652.1"/>
    </source>
</evidence>
<organism evidence="1 2">
    <name type="scientific">Brassica cretica</name>
    <name type="common">Mustard</name>
    <dbReference type="NCBI Taxonomy" id="69181"/>
    <lineage>
        <taxon>Eukaryota</taxon>
        <taxon>Viridiplantae</taxon>
        <taxon>Streptophyta</taxon>
        <taxon>Embryophyta</taxon>
        <taxon>Tracheophyta</taxon>
        <taxon>Spermatophyta</taxon>
        <taxon>Magnoliopsida</taxon>
        <taxon>eudicotyledons</taxon>
        <taxon>Gunneridae</taxon>
        <taxon>Pentapetalae</taxon>
        <taxon>rosids</taxon>
        <taxon>malvids</taxon>
        <taxon>Brassicales</taxon>
        <taxon>Brassicaceae</taxon>
        <taxon>Brassiceae</taxon>
        <taxon>Brassica</taxon>
    </lineage>
</organism>
<reference evidence="1" key="1">
    <citation type="submission" date="2019-12" db="EMBL/GenBank/DDBJ databases">
        <title>Genome sequencing and annotation of Brassica cretica.</title>
        <authorList>
            <person name="Studholme D.J."/>
            <person name="Sarris P.F."/>
        </authorList>
    </citation>
    <scope>NUCLEOTIDE SEQUENCE</scope>
    <source>
        <strain evidence="1">PFS-001/15</strain>
        <tissue evidence="1">Leaf</tissue>
    </source>
</reference>
<proteinExistence type="predicted"/>
<dbReference type="GO" id="GO:0005524">
    <property type="term" value="F:ATP binding"/>
    <property type="evidence" value="ECO:0007669"/>
    <property type="project" value="InterPro"/>
</dbReference>
<dbReference type="GO" id="GO:0004363">
    <property type="term" value="F:glutathione synthase activity"/>
    <property type="evidence" value="ECO:0007669"/>
    <property type="project" value="InterPro"/>
</dbReference>
<comment type="caution">
    <text evidence="1">The sequence shown here is derived from an EMBL/GenBank/DDBJ whole genome shotgun (WGS) entry which is preliminary data.</text>
</comment>
<dbReference type="GO" id="GO:0005829">
    <property type="term" value="C:cytosol"/>
    <property type="evidence" value="ECO:0007669"/>
    <property type="project" value="TreeGrafter"/>
</dbReference>
<evidence type="ECO:0000313" key="2">
    <source>
        <dbReference type="Proteomes" id="UP000712281"/>
    </source>
</evidence>
<dbReference type="InterPro" id="IPR005615">
    <property type="entry name" value="Glutathione_synthase"/>
</dbReference>
<dbReference type="AlphaFoldDB" id="A0A3N6R4J1"/>
<dbReference type="PANTHER" id="PTHR11130:SF0">
    <property type="entry name" value="GLUTATHIONE SYNTHETASE"/>
    <property type="match status" value="1"/>
</dbReference>
<accession>A0A3N6R4J1</accession>